<name>A0A2T3ZGA7_TRIA4</name>
<sequence>MRHHAEFQVYKNNELSNTIIGREEFREQSEDASYWGLHEEDKVHYALILDPINEEEEEEGEEEEEEEEEKDKVYYKRSLTPIREEEEEEEEEDSYEQSDDEGHYRWQPKDEDQSCEQYGEYSCEWLENLRKKSGEHCAEMMRKEQNADLEERRQWSGGSKRCISI</sequence>
<evidence type="ECO:0000256" key="1">
    <source>
        <dbReference type="SAM" id="MobiDB-lite"/>
    </source>
</evidence>
<protein>
    <submittedName>
        <fullName evidence="2">Uncharacterized protein</fullName>
    </submittedName>
</protein>
<proteinExistence type="predicted"/>
<reference evidence="2 3" key="1">
    <citation type="submission" date="2016-07" db="EMBL/GenBank/DDBJ databases">
        <title>Multiple horizontal gene transfer events from other fungi enriched the ability of initially mycotrophic Trichoderma (Ascomycota) to feed on dead plant biomass.</title>
        <authorList>
            <consortium name="DOE Joint Genome Institute"/>
            <person name="Aerts A."/>
            <person name="Atanasova L."/>
            <person name="Chenthamara K."/>
            <person name="Zhang J."/>
            <person name="Grujic M."/>
            <person name="Henrissat B."/>
            <person name="Kuo A."/>
            <person name="Salamov A."/>
            <person name="Lipzen A."/>
            <person name="Labutti K."/>
            <person name="Barry K."/>
            <person name="Miao Y."/>
            <person name="Rahimi M.J."/>
            <person name="Shen Q."/>
            <person name="Grigoriev I.V."/>
            <person name="Kubicek C.P."/>
            <person name="Druzhinina I.S."/>
        </authorList>
    </citation>
    <scope>NUCLEOTIDE SEQUENCE [LARGE SCALE GENOMIC DNA]</scope>
    <source>
        <strain evidence="2 3">CBS 433.97</strain>
    </source>
</reference>
<accession>A0A2T3ZGA7</accession>
<feature type="region of interest" description="Disordered" evidence="1">
    <location>
        <begin position="146"/>
        <end position="165"/>
    </location>
</feature>
<organism evidence="2 3">
    <name type="scientific">Trichoderma asperellum (strain ATCC 204424 / CBS 433.97 / NBRC 101777)</name>
    <dbReference type="NCBI Taxonomy" id="1042311"/>
    <lineage>
        <taxon>Eukaryota</taxon>
        <taxon>Fungi</taxon>
        <taxon>Dikarya</taxon>
        <taxon>Ascomycota</taxon>
        <taxon>Pezizomycotina</taxon>
        <taxon>Sordariomycetes</taxon>
        <taxon>Hypocreomycetidae</taxon>
        <taxon>Hypocreales</taxon>
        <taxon>Hypocreaceae</taxon>
        <taxon>Trichoderma</taxon>
    </lineage>
</organism>
<gene>
    <name evidence="2" type="ORF">M441DRAFT_43975</name>
</gene>
<feature type="compositionally biased region" description="Acidic residues" evidence="1">
    <location>
        <begin position="52"/>
        <end position="69"/>
    </location>
</feature>
<feature type="region of interest" description="Disordered" evidence="1">
    <location>
        <begin position="48"/>
        <end position="112"/>
    </location>
</feature>
<feature type="compositionally biased region" description="Basic and acidic residues" evidence="1">
    <location>
        <begin position="100"/>
        <end position="112"/>
    </location>
</feature>
<dbReference type="EMBL" id="KZ679258">
    <property type="protein sequence ID" value="PTB43842.1"/>
    <property type="molecule type" value="Genomic_DNA"/>
</dbReference>
<dbReference type="AlphaFoldDB" id="A0A2T3ZGA7"/>
<evidence type="ECO:0000313" key="3">
    <source>
        <dbReference type="Proteomes" id="UP000240493"/>
    </source>
</evidence>
<feature type="compositionally biased region" description="Acidic residues" evidence="1">
    <location>
        <begin position="84"/>
        <end position="99"/>
    </location>
</feature>
<keyword evidence="3" id="KW-1185">Reference proteome</keyword>
<evidence type="ECO:0000313" key="2">
    <source>
        <dbReference type="EMBL" id="PTB43842.1"/>
    </source>
</evidence>
<dbReference type="Proteomes" id="UP000240493">
    <property type="component" value="Unassembled WGS sequence"/>
</dbReference>